<keyword evidence="5" id="KW-1185">Reference proteome</keyword>
<evidence type="ECO:0000313" key="4">
    <source>
        <dbReference type="EMBL" id="KZV98836.1"/>
    </source>
</evidence>
<dbReference type="EMBL" id="KV425914">
    <property type="protein sequence ID" value="KZV98836.1"/>
    <property type="molecule type" value="Genomic_DNA"/>
</dbReference>
<organism evidence="4 5">
    <name type="scientific">Exidia glandulosa HHB12029</name>
    <dbReference type="NCBI Taxonomy" id="1314781"/>
    <lineage>
        <taxon>Eukaryota</taxon>
        <taxon>Fungi</taxon>
        <taxon>Dikarya</taxon>
        <taxon>Basidiomycota</taxon>
        <taxon>Agaricomycotina</taxon>
        <taxon>Agaricomycetes</taxon>
        <taxon>Auriculariales</taxon>
        <taxon>Exidiaceae</taxon>
        <taxon>Exidia</taxon>
    </lineage>
</organism>
<dbReference type="OrthoDB" id="191139at2759"/>
<reference evidence="4 5" key="1">
    <citation type="journal article" date="2016" name="Mol. Biol. Evol.">
        <title>Comparative Genomics of Early-Diverging Mushroom-Forming Fungi Provides Insights into the Origins of Lignocellulose Decay Capabilities.</title>
        <authorList>
            <person name="Nagy L.G."/>
            <person name="Riley R."/>
            <person name="Tritt A."/>
            <person name="Adam C."/>
            <person name="Daum C."/>
            <person name="Floudas D."/>
            <person name="Sun H."/>
            <person name="Yadav J.S."/>
            <person name="Pangilinan J."/>
            <person name="Larsson K.H."/>
            <person name="Matsuura K."/>
            <person name="Barry K."/>
            <person name="Labutti K."/>
            <person name="Kuo R."/>
            <person name="Ohm R.A."/>
            <person name="Bhattacharya S.S."/>
            <person name="Shirouzu T."/>
            <person name="Yoshinaga Y."/>
            <person name="Martin F.M."/>
            <person name="Grigoriev I.V."/>
            <person name="Hibbett D.S."/>
        </authorList>
    </citation>
    <scope>NUCLEOTIDE SEQUENCE [LARGE SCALE GENOMIC DNA]</scope>
    <source>
        <strain evidence="4 5">HHB12029</strain>
    </source>
</reference>
<dbReference type="AlphaFoldDB" id="A0A165M6J7"/>
<dbReference type="PRINTS" id="PR00080">
    <property type="entry name" value="SDRFAMILY"/>
</dbReference>
<accession>A0A165M6J7</accession>
<keyword evidence="2" id="KW-0560">Oxidoreductase</keyword>
<dbReference type="Proteomes" id="UP000077266">
    <property type="component" value="Unassembled WGS sequence"/>
</dbReference>
<dbReference type="STRING" id="1314781.A0A165M6J7"/>
<dbReference type="SUPFAM" id="SSF51735">
    <property type="entry name" value="NAD(P)-binding Rossmann-fold domains"/>
    <property type="match status" value="1"/>
</dbReference>
<dbReference type="GO" id="GO:0016491">
    <property type="term" value="F:oxidoreductase activity"/>
    <property type="evidence" value="ECO:0007669"/>
    <property type="project" value="UniProtKB-KW"/>
</dbReference>
<dbReference type="InterPro" id="IPR036291">
    <property type="entry name" value="NAD(P)-bd_dom_sf"/>
</dbReference>
<dbReference type="PRINTS" id="PR00081">
    <property type="entry name" value="GDHRDH"/>
</dbReference>
<evidence type="ECO:0000256" key="3">
    <source>
        <dbReference type="RuleBase" id="RU000363"/>
    </source>
</evidence>
<evidence type="ECO:0000313" key="5">
    <source>
        <dbReference type="Proteomes" id="UP000077266"/>
    </source>
</evidence>
<sequence length="318" mass="33930">MSTPHFNDKTTGDEVVLQFKDRVRGLTVLITGVTHTGIGGSTAVALARGGAECLILASRSESRAAETIETVKKVNPAVTVVFVKLDLADLASVRTAAQGILDNPSVQSIDVLINNAGVSLADETPRLTKDGLEETWQVCHVGHWLLTSLLMPKLLAAASVKGEARVINLSSTGHNFWNGSFDEPSPFTGIAAYGRAKAANILFSKGLALKYGSRGIKSYSVQPGWVTTQLISTWKADDFARAVEAGKEAGLEYGSEPKTLEQGCSTTLVAALDPAIPAPNGAYLDDCHEKKPNAKVEDVQKVEELWKVTEKALGQKFL</sequence>
<evidence type="ECO:0000256" key="2">
    <source>
        <dbReference type="ARBA" id="ARBA00023002"/>
    </source>
</evidence>
<name>A0A165M6J7_EXIGL</name>
<dbReference type="InterPro" id="IPR002347">
    <property type="entry name" value="SDR_fam"/>
</dbReference>
<evidence type="ECO:0000256" key="1">
    <source>
        <dbReference type="ARBA" id="ARBA00006484"/>
    </source>
</evidence>
<dbReference type="PANTHER" id="PTHR24320">
    <property type="entry name" value="RETINOL DEHYDROGENASE"/>
    <property type="match status" value="1"/>
</dbReference>
<gene>
    <name evidence="4" type="ORF">EXIGLDRAFT_669013</name>
</gene>
<proteinExistence type="inferred from homology"/>
<protein>
    <submittedName>
        <fullName evidence="4">NAD(P)-binding protein</fullName>
    </submittedName>
</protein>
<dbReference type="PANTHER" id="PTHR24320:SF283">
    <property type="entry name" value="RETINOL DEHYDROGENASE 11"/>
    <property type="match status" value="1"/>
</dbReference>
<dbReference type="Gene3D" id="3.40.50.720">
    <property type="entry name" value="NAD(P)-binding Rossmann-like Domain"/>
    <property type="match status" value="1"/>
</dbReference>
<comment type="similarity">
    <text evidence="1 3">Belongs to the short-chain dehydrogenases/reductases (SDR) family.</text>
</comment>
<dbReference type="InParanoid" id="A0A165M6J7"/>
<dbReference type="Pfam" id="PF00106">
    <property type="entry name" value="adh_short"/>
    <property type="match status" value="1"/>
</dbReference>